<feature type="compositionally biased region" description="Polar residues" evidence="3">
    <location>
        <begin position="1135"/>
        <end position="1158"/>
    </location>
</feature>
<dbReference type="Proteomes" id="UP000719412">
    <property type="component" value="Unassembled WGS sequence"/>
</dbReference>
<dbReference type="InterPro" id="IPR041577">
    <property type="entry name" value="RT_RNaseH_2"/>
</dbReference>
<dbReference type="PANTHER" id="PTHR37984">
    <property type="entry name" value="PROTEIN CBG26694"/>
    <property type="match status" value="1"/>
</dbReference>
<evidence type="ECO:0000259" key="5">
    <source>
        <dbReference type="PROSITE" id="PS50994"/>
    </source>
</evidence>
<evidence type="ECO:0000313" key="6">
    <source>
        <dbReference type="EMBL" id="KAH0808316.1"/>
    </source>
</evidence>
<dbReference type="InterPro" id="IPR036397">
    <property type="entry name" value="RNaseH_sf"/>
</dbReference>
<dbReference type="PROSITE" id="PS50994">
    <property type="entry name" value="INTEGRASE"/>
    <property type="match status" value="1"/>
</dbReference>
<feature type="compositionally biased region" description="Basic and acidic residues" evidence="3">
    <location>
        <begin position="190"/>
        <end position="204"/>
    </location>
</feature>
<gene>
    <name evidence="7" type="ORF">GEV33_014474</name>
    <name evidence="6" type="ORF">GEV33_014475</name>
</gene>
<dbReference type="FunFam" id="1.10.340.70:FF:000003">
    <property type="entry name" value="Protein CBG25708"/>
    <property type="match status" value="1"/>
</dbReference>
<dbReference type="Gene3D" id="1.10.340.70">
    <property type="match status" value="1"/>
</dbReference>
<keyword evidence="8" id="KW-1185">Reference proteome</keyword>
<feature type="compositionally biased region" description="Basic residues" evidence="3">
    <location>
        <begin position="1183"/>
        <end position="1195"/>
    </location>
</feature>
<dbReference type="InterPro" id="IPR000477">
    <property type="entry name" value="RT_dom"/>
</dbReference>
<dbReference type="EC" id="2.7.7.49" evidence="1"/>
<dbReference type="InterPro" id="IPR041588">
    <property type="entry name" value="Integrase_H2C2"/>
</dbReference>
<dbReference type="InterPro" id="IPR001584">
    <property type="entry name" value="Integrase_cat-core"/>
</dbReference>
<dbReference type="InterPro" id="IPR043502">
    <property type="entry name" value="DNA/RNA_pol_sf"/>
</dbReference>
<dbReference type="Gene3D" id="3.30.70.270">
    <property type="match status" value="2"/>
</dbReference>
<dbReference type="Gene3D" id="3.30.420.10">
    <property type="entry name" value="Ribonuclease H-like superfamily/Ribonuclease H"/>
    <property type="match status" value="1"/>
</dbReference>
<dbReference type="InterPro" id="IPR050951">
    <property type="entry name" value="Retrovirus_Pol_polyprotein"/>
</dbReference>
<dbReference type="EMBL" id="JABDTM020028857">
    <property type="protein sequence ID" value="KAH0808316.1"/>
    <property type="molecule type" value="Genomic_DNA"/>
</dbReference>
<dbReference type="Pfam" id="PF00665">
    <property type="entry name" value="rve"/>
    <property type="match status" value="1"/>
</dbReference>
<dbReference type="PANTHER" id="PTHR37984:SF5">
    <property type="entry name" value="PROTEIN NYNRIN-LIKE"/>
    <property type="match status" value="1"/>
</dbReference>
<dbReference type="Pfam" id="PF17919">
    <property type="entry name" value="RT_RNaseH_2"/>
    <property type="match status" value="1"/>
</dbReference>
<dbReference type="SUPFAM" id="SSF56672">
    <property type="entry name" value="DNA/RNA polymerases"/>
    <property type="match status" value="1"/>
</dbReference>
<dbReference type="CDD" id="cd09274">
    <property type="entry name" value="RNase_HI_RT_Ty3"/>
    <property type="match status" value="1"/>
</dbReference>
<dbReference type="AlphaFoldDB" id="A0A8J6H5L8"/>
<dbReference type="GO" id="GO:0015074">
    <property type="term" value="P:DNA integration"/>
    <property type="evidence" value="ECO:0007669"/>
    <property type="project" value="InterPro"/>
</dbReference>
<dbReference type="FunFam" id="3.30.70.270:FF:000026">
    <property type="entry name" value="Transposon Ty3-G Gag-Pol polyprotein"/>
    <property type="match status" value="1"/>
</dbReference>
<feature type="domain" description="Reverse transcriptase" evidence="4">
    <location>
        <begin position="332"/>
        <end position="510"/>
    </location>
</feature>
<evidence type="ECO:0000259" key="4">
    <source>
        <dbReference type="PROSITE" id="PS50878"/>
    </source>
</evidence>
<dbReference type="Pfam" id="PF17921">
    <property type="entry name" value="Integrase_H2C2"/>
    <property type="match status" value="1"/>
</dbReference>
<evidence type="ECO:0000256" key="3">
    <source>
        <dbReference type="SAM" id="MobiDB-lite"/>
    </source>
</evidence>
<dbReference type="InterPro" id="IPR043128">
    <property type="entry name" value="Rev_trsase/Diguanyl_cyclase"/>
</dbReference>
<dbReference type="PROSITE" id="PS50878">
    <property type="entry name" value="RT_POL"/>
    <property type="match status" value="1"/>
</dbReference>
<dbReference type="GO" id="GO:0003676">
    <property type="term" value="F:nucleic acid binding"/>
    <property type="evidence" value="ECO:0007669"/>
    <property type="project" value="InterPro"/>
</dbReference>
<dbReference type="SUPFAM" id="SSF53098">
    <property type="entry name" value="Ribonuclease H-like"/>
    <property type="match status" value="1"/>
</dbReference>
<dbReference type="Gene3D" id="3.10.10.10">
    <property type="entry name" value="HIV Type 1 Reverse Transcriptase, subunit A, domain 1"/>
    <property type="match status" value="1"/>
</dbReference>
<reference evidence="7" key="2">
    <citation type="submission" date="2021-08" db="EMBL/GenBank/DDBJ databases">
        <authorList>
            <person name="Eriksson T."/>
        </authorList>
    </citation>
    <scope>NUCLEOTIDE SEQUENCE</scope>
    <source>
        <strain evidence="7">Stoneville</strain>
        <tissue evidence="7">Whole head</tissue>
    </source>
</reference>
<feature type="region of interest" description="Disordered" evidence="3">
    <location>
        <begin position="178"/>
        <end position="213"/>
    </location>
</feature>
<evidence type="ECO:0000313" key="8">
    <source>
        <dbReference type="Proteomes" id="UP000719412"/>
    </source>
</evidence>
<keyword evidence="2" id="KW-0511">Multifunctional enzyme</keyword>
<feature type="domain" description="Integrase catalytic" evidence="5">
    <location>
        <begin position="881"/>
        <end position="1037"/>
    </location>
</feature>
<feature type="region of interest" description="Disordered" evidence="3">
    <location>
        <begin position="1133"/>
        <end position="1195"/>
    </location>
</feature>
<name>A0A8J6H5L8_TENMO</name>
<sequence length="1195" mass="137690">MAVIIGRVEEFNANADDWTIYQERLDQYFAPNKITEGKIQVATLISLVGAPTYKLLRDLCYPDLPKSKTYAELCQLLVKQYSPQVSEWRERIKFYDLQQEINESISEWYARIRSASVNCNFGAQLTEVLKNKFVVGLRKGKILDRICEEPITEELSKLVSTAQRKESVLEAEINRIQKKYPQPSSSQKPRPNDNRQHSRGEHNPKSQVGPAGECKHCGKRHGGKCRFAYYKCNKCSKIGHLANICHSKLKSNNFLEVEEDLYCINLNVNQIRNPFIVKVNIDDTVLEMEIDSGAAISCIKLKPDSKPIFCKPRAIPLALKELIDKELDRMIEDKVLNQIETSEWGTPLVPILKNDGTVRLCGDYKTTVNKHLVEVNYPLPRIEEMFAKLHGGQHFTKIDLNQAYTQFELDEDAKKLLTWSTHRGLFTVNRMPFGISPASAKFQKYIEQLFMGMKNVINFLDDILITGPTKKEHLETLEKVLKKLDEAGLTVKKEKCKFFQDEVEYLGHIIDKNGLKKTKDKISAITEAPQPKTVTQVRSFCGMVNYYSRFVPNLAAILRPIYNLLSQNGKFEWKPECEKAFKKIKEILISDACLVHFDPKLPITLTTDASNEGISAVLNHIIDGEEKMVGCVSRTLMPAEKNYAVVHKEALAIYYGVTKFHQYLWGQKWILKTDHKPLLALFGENRATPIMQANRLQRWATYLSGFNYRIQYIRGKQNPVADCLSRVPRNVITISNEYKEDGKYINFAATSNRLPIDMETIATATKEDKELLQITRYVTGKWPHEVDTTIKPYFHRRNEISYEKGVLLWGYRIIIPKTLREQLLNELHSAHFGMSRMKAQARTWLWWPSLDSSIEQFCKSCLPCLQTRQDPPRANPTPWPEAKTPYERVHIDYLGPIRHKMYLIITCAYSKWPEVYQVNSLRADELEEKLRDCFARWGIPKLLVSDNGRSLVATPTEEFLRRNKIQHRTSPPFHPQSNGAAENSVKTFKNKIKALVLDEKCNRENINTLISRFLISYRNTKHAITKETPAKLLIGRDLRTRLSFLKEGKDDQREIEKVKSENAQKLHRRFKVGDVVMARDYRTINKRTWTEAKILKQLGRTTYICMTKSGEDWKRHANQLIHTTLKADIPEVAETKSSPSRITTSKIAQNSVTPSKFQEQPILTPDPQPTEPLIHESASPRPVRVRKPPSRLNFK</sequence>
<dbReference type="GO" id="GO:0003964">
    <property type="term" value="F:RNA-directed DNA polymerase activity"/>
    <property type="evidence" value="ECO:0007669"/>
    <property type="project" value="UniProtKB-EC"/>
</dbReference>
<dbReference type="CDD" id="cd01647">
    <property type="entry name" value="RT_LTR"/>
    <property type="match status" value="1"/>
</dbReference>
<dbReference type="GO" id="GO:0042575">
    <property type="term" value="C:DNA polymerase complex"/>
    <property type="evidence" value="ECO:0007669"/>
    <property type="project" value="UniProtKB-ARBA"/>
</dbReference>
<evidence type="ECO:0000256" key="2">
    <source>
        <dbReference type="ARBA" id="ARBA00023268"/>
    </source>
</evidence>
<reference evidence="7" key="1">
    <citation type="journal article" date="2020" name="J Insects Food Feed">
        <title>The yellow mealworm (Tenebrio molitor) genome: a resource for the emerging insects as food and feed industry.</title>
        <authorList>
            <person name="Eriksson T."/>
            <person name="Andere A."/>
            <person name="Kelstrup H."/>
            <person name="Emery V."/>
            <person name="Picard C."/>
        </authorList>
    </citation>
    <scope>NUCLEOTIDE SEQUENCE</scope>
    <source>
        <strain evidence="7">Stoneville</strain>
        <tissue evidence="7">Whole head</tissue>
    </source>
</reference>
<dbReference type="InterPro" id="IPR012337">
    <property type="entry name" value="RNaseH-like_sf"/>
</dbReference>
<accession>A0A8J6H5L8</accession>
<organism evidence="7 8">
    <name type="scientific">Tenebrio molitor</name>
    <name type="common">Yellow mealworm beetle</name>
    <dbReference type="NCBI Taxonomy" id="7067"/>
    <lineage>
        <taxon>Eukaryota</taxon>
        <taxon>Metazoa</taxon>
        <taxon>Ecdysozoa</taxon>
        <taxon>Arthropoda</taxon>
        <taxon>Hexapoda</taxon>
        <taxon>Insecta</taxon>
        <taxon>Pterygota</taxon>
        <taxon>Neoptera</taxon>
        <taxon>Endopterygota</taxon>
        <taxon>Coleoptera</taxon>
        <taxon>Polyphaga</taxon>
        <taxon>Cucujiformia</taxon>
        <taxon>Tenebrionidae</taxon>
        <taxon>Tenebrio</taxon>
    </lineage>
</organism>
<comment type="caution">
    <text evidence="7">The sequence shown here is derived from an EMBL/GenBank/DDBJ whole genome shotgun (WGS) entry which is preliminary data.</text>
</comment>
<dbReference type="EMBL" id="JABDTM020028856">
    <property type="protein sequence ID" value="KAH0808317.1"/>
    <property type="molecule type" value="Genomic_DNA"/>
</dbReference>
<protein>
    <recommendedName>
        <fullName evidence="1">RNA-directed DNA polymerase</fullName>
        <ecNumber evidence="1">2.7.7.49</ecNumber>
    </recommendedName>
</protein>
<proteinExistence type="predicted"/>
<dbReference type="Pfam" id="PF00078">
    <property type="entry name" value="RVT_1"/>
    <property type="match status" value="1"/>
</dbReference>
<evidence type="ECO:0000256" key="1">
    <source>
        <dbReference type="ARBA" id="ARBA00012493"/>
    </source>
</evidence>
<evidence type="ECO:0000313" key="7">
    <source>
        <dbReference type="EMBL" id="KAH0808317.1"/>
    </source>
</evidence>